<dbReference type="PROSITE" id="PS50011">
    <property type="entry name" value="PROTEIN_KINASE_DOM"/>
    <property type="match status" value="1"/>
</dbReference>
<dbReference type="GO" id="GO:0043235">
    <property type="term" value="C:receptor complex"/>
    <property type="evidence" value="ECO:0007669"/>
    <property type="project" value="TreeGrafter"/>
</dbReference>
<dbReference type="SMART" id="SM00060">
    <property type="entry name" value="FN3"/>
    <property type="match status" value="1"/>
</dbReference>
<dbReference type="GO" id="GO:0004714">
    <property type="term" value="F:transmembrane receptor protein tyrosine kinase activity"/>
    <property type="evidence" value="ECO:0007669"/>
    <property type="project" value="UniProtKB-EC"/>
</dbReference>
<keyword evidence="6" id="KW-0677">Repeat</keyword>
<evidence type="ECO:0000256" key="4">
    <source>
        <dbReference type="ARBA" id="ARBA00022679"/>
    </source>
</evidence>
<dbReference type="PROSITE" id="PS50853">
    <property type="entry name" value="FN3"/>
    <property type="match status" value="1"/>
</dbReference>
<dbReference type="FunCoup" id="A0A1S3HYM0">
    <property type="interactions" value="116"/>
</dbReference>
<dbReference type="GeneID" id="106158652"/>
<proteinExistence type="inferred from homology"/>
<dbReference type="SUPFAM" id="SSF48726">
    <property type="entry name" value="Immunoglobulin"/>
    <property type="match status" value="6"/>
</dbReference>
<sequence length="1122" mass="123721">MGDTAYLICITASGSTPITYTWLLNNTLLQQTHRELTINNIQPNQAGPYSCNVNNSISWQQSGTFTFNVQTPIEGVSITRSRATGHDVTKGDTGYLKCTTTLGFAPRTYTWFLDNAPLQQTGSELTISNIQPSQAGPYTCNVSNSISGQSRTFFFNVLYAPDNWQNIPTLTGYNATSDKLVTGETSVTLACRAPGGNPLASLSWTSGCPSGSTSAHFTSNTSEIRLQFTVQTSHHQTTCGCNATHAHGAPESKQRQVTFLVIHPPSSVNITLSPPLPWLATGQNPTTNAQLTCSATGGYPTPTLSWQRNSVSVPGSATYTFQAVDISENQVEYKCLASNDYTTIKGVTVQKALRLDVQYHPIVQVSVSPSSTREVNESVTLICTAYGNPTVTSYRWQKGSWTTGQANHTIQQLTKDDSGQYTCTVTANSARHSDLISTKNITLIVQYLTVTFPVVPEQTEGDNLSMTCTAQGEPGGNNIRYQKWMFQPTGGGSVTELDNTSDRLVITRIQYTDAGVYTCIATNGVFTKAASGDVIVRYSPKRDPNTRYQGRVSGDIGETKALSVHVIAYPKPTSFTWKKGEQVVNITSQDQDFSSSLPILIDEASYGNYTCEVTNGVKEPLVVHFTLERSGKPDIPLDFRAVSSSAVSVTVSWRAGNNGGRRQVFTLQYKEATSAQWLSISNIPDPGFGQIKQYKITGLRSGVTYNVRVRAENEIDDASRSASPFTDILDINTKALTDQTNGTGIIVWIVVPIALVIIAIVIAILVCKIRSVRRKKDGPNTQIANAVRMDDMKVSEESPYIDMLQRDVEIPRSSIKMLQQINKGAFVLVFKGSVFNMYGKKKWTTVAIKTTRDEKDAVVIRDLMNELKVMMELSVHPNVVSLLGSCTRDGGVPMVITEYLSNGDLQTFLRNDRSQNKTVYNNLHGNSMSLTSRDLMKFALDVARGMSYLSSSAILHRDLAARNVLVSEDKTCKITNFGFAKDVIESHQYERNSEGRLPVRWMSPEALHDNIFTTQSDVWAYGVLLWEIVTLGSSPYPGMSARQVIEAVTEGYRMPQPPHCSQDMYSIMLSCWEVNPRSRPTFQSLADTLNHLLSANYEVLFLGKFEERLYEELDHCKPDEKC</sequence>
<evidence type="ECO:0000256" key="3">
    <source>
        <dbReference type="ARBA" id="ARBA00011902"/>
    </source>
</evidence>
<feature type="domain" description="Ig-like" evidence="16">
    <location>
        <begin position="460"/>
        <end position="531"/>
    </location>
</feature>
<feature type="domain" description="Ig-like" evidence="16">
    <location>
        <begin position="1"/>
        <end position="66"/>
    </location>
</feature>
<evidence type="ECO:0000313" key="18">
    <source>
        <dbReference type="Proteomes" id="UP000085678"/>
    </source>
</evidence>
<dbReference type="InterPro" id="IPR003961">
    <property type="entry name" value="FN3_dom"/>
</dbReference>
<dbReference type="PANTHER" id="PTHR24416:SF621">
    <property type="entry name" value="TYROSINE KINASE RECEPTOR CAD96CA"/>
    <property type="match status" value="1"/>
</dbReference>
<feature type="domain" description="Ig-like" evidence="16">
    <location>
        <begin position="540"/>
        <end position="624"/>
    </location>
</feature>
<dbReference type="PROSITE" id="PS00109">
    <property type="entry name" value="PROTEIN_KINASE_TYR"/>
    <property type="match status" value="1"/>
</dbReference>
<feature type="domain" description="Protein kinase" evidence="15">
    <location>
        <begin position="815"/>
        <end position="1093"/>
    </location>
</feature>
<keyword evidence="12" id="KW-0325">Glycoprotein</keyword>
<dbReference type="InParanoid" id="A0A1S3HYM0"/>
<dbReference type="Pfam" id="PF13895">
    <property type="entry name" value="Ig_2"/>
    <property type="match status" value="1"/>
</dbReference>
<dbReference type="Pfam" id="PF07714">
    <property type="entry name" value="PK_Tyr_Ser-Thr"/>
    <property type="match status" value="1"/>
</dbReference>
<evidence type="ECO:0000256" key="2">
    <source>
        <dbReference type="ARBA" id="ARBA00006692"/>
    </source>
</evidence>
<dbReference type="EC" id="2.7.10.1" evidence="3"/>
<evidence type="ECO:0000259" key="16">
    <source>
        <dbReference type="PROSITE" id="PS50835"/>
    </source>
</evidence>
<keyword evidence="9 14" id="KW-0472">Membrane</keyword>
<dbReference type="Gene3D" id="1.10.510.10">
    <property type="entry name" value="Transferase(Phosphotransferase) domain 1"/>
    <property type="match status" value="1"/>
</dbReference>
<keyword evidence="11" id="KW-0675">Receptor</keyword>
<dbReference type="InterPro" id="IPR000719">
    <property type="entry name" value="Prot_kinase_dom"/>
</dbReference>
<dbReference type="InterPro" id="IPR001245">
    <property type="entry name" value="Ser-Thr/Tyr_kinase_cat_dom"/>
</dbReference>
<feature type="domain" description="Ig-like" evidence="16">
    <location>
        <begin position="72"/>
        <end position="156"/>
    </location>
</feature>
<dbReference type="AlphaFoldDB" id="A0A1S3HYM0"/>
<name>A0A1S3HYM0_LINAN</name>
<dbReference type="InterPro" id="IPR036116">
    <property type="entry name" value="FN3_sf"/>
</dbReference>
<evidence type="ECO:0000256" key="1">
    <source>
        <dbReference type="ARBA" id="ARBA00004167"/>
    </source>
</evidence>
<evidence type="ECO:0000256" key="10">
    <source>
        <dbReference type="ARBA" id="ARBA00023157"/>
    </source>
</evidence>
<comment type="similarity">
    <text evidence="2">Belongs to the protein kinase superfamily. CAMK Ser/Thr protein kinase family.</text>
</comment>
<dbReference type="CDD" id="cd00096">
    <property type="entry name" value="Ig"/>
    <property type="match status" value="2"/>
</dbReference>
<dbReference type="InterPro" id="IPR007110">
    <property type="entry name" value="Ig-like_dom"/>
</dbReference>
<evidence type="ECO:0000256" key="11">
    <source>
        <dbReference type="ARBA" id="ARBA00023170"/>
    </source>
</evidence>
<dbReference type="GO" id="GO:0005886">
    <property type="term" value="C:plasma membrane"/>
    <property type="evidence" value="ECO:0007669"/>
    <property type="project" value="TreeGrafter"/>
</dbReference>
<evidence type="ECO:0000256" key="14">
    <source>
        <dbReference type="SAM" id="Phobius"/>
    </source>
</evidence>
<dbReference type="CDD" id="cd00192">
    <property type="entry name" value="PTKc"/>
    <property type="match status" value="1"/>
</dbReference>
<dbReference type="Pfam" id="PF00041">
    <property type="entry name" value="fn3"/>
    <property type="match status" value="1"/>
</dbReference>
<dbReference type="STRING" id="7574.A0A1S3HYM0"/>
<dbReference type="SMART" id="SM00408">
    <property type="entry name" value="IGc2"/>
    <property type="match status" value="6"/>
</dbReference>
<keyword evidence="18" id="KW-1185">Reference proteome</keyword>
<keyword evidence="4" id="KW-0808">Transferase</keyword>
<feature type="domain" description="Fibronectin type-III" evidence="17">
    <location>
        <begin position="635"/>
        <end position="736"/>
    </location>
</feature>
<dbReference type="Pfam" id="PF13927">
    <property type="entry name" value="Ig_3"/>
    <property type="match status" value="3"/>
</dbReference>
<dbReference type="PRINTS" id="PR00109">
    <property type="entry name" value="TYRKINASE"/>
</dbReference>
<feature type="domain" description="Ig-like" evidence="16">
    <location>
        <begin position="168"/>
        <end position="258"/>
    </location>
</feature>
<dbReference type="FunFam" id="1.10.510.10:FF:000462">
    <property type="entry name" value="Receptor tyrosine kinase"/>
    <property type="match status" value="1"/>
</dbReference>
<dbReference type="OrthoDB" id="5984265at2759"/>
<dbReference type="CDD" id="cd00063">
    <property type="entry name" value="FN3"/>
    <property type="match status" value="1"/>
</dbReference>
<evidence type="ECO:0000313" key="19">
    <source>
        <dbReference type="RefSeq" id="XP_013390179.1"/>
    </source>
</evidence>
<evidence type="ECO:0000259" key="17">
    <source>
        <dbReference type="PROSITE" id="PS50853"/>
    </source>
</evidence>
<evidence type="ECO:0000256" key="5">
    <source>
        <dbReference type="ARBA" id="ARBA00022692"/>
    </source>
</evidence>
<accession>A0A1S3HYM0</accession>
<dbReference type="Gene3D" id="2.60.40.10">
    <property type="entry name" value="Immunoglobulins"/>
    <property type="match status" value="8"/>
</dbReference>
<evidence type="ECO:0000256" key="12">
    <source>
        <dbReference type="ARBA" id="ARBA00023180"/>
    </source>
</evidence>
<dbReference type="InterPro" id="IPR050122">
    <property type="entry name" value="RTK"/>
</dbReference>
<dbReference type="PANTHER" id="PTHR24416">
    <property type="entry name" value="TYROSINE-PROTEIN KINASE RECEPTOR"/>
    <property type="match status" value="1"/>
</dbReference>
<dbReference type="InterPro" id="IPR008266">
    <property type="entry name" value="Tyr_kinase_AS"/>
</dbReference>
<dbReference type="SMART" id="SM00409">
    <property type="entry name" value="IG"/>
    <property type="match status" value="6"/>
</dbReference>
<feature type="domain" description="Ig-like" evidence="16">
    <location>
        <begin position="265"/>
        <end position="354"/>
    </location>
</feature>
<evidence type="ECO:0000256" key="9">
    <source>
        <dbReference type="ARBA" id="ARBA00023136"/>
    </source>
</evidence>
<reference evidence="19" key="1">
    <citation type="submission" date="2025-08" db="UniProtKB">
        <authorList>
            <consortium name="RefSeq"/>
        </authorList>
    </citation>
    <scope>IDENTIFICATION</scope>
    <source>
        <tissue evidence="19">Gonads</tissue>
    </source>
</reference>
<feature type="transmembrane region" description="Helical" evidence="14">
    <location>
        <begin position="745"/>
        <end position="767"/>
    </location>
</feature>
<evidence type="ECO:0000256" key="7">
    <source>
        <dbReference type="ARBA" id="ARBA00022777"/>
    </source>
</evidence>
<dbReference type="GO" id="GO:0007169">
    <property type="term" value="P:cell surface receptor protein tyrosine kinase signaling pathway"/>
    <property type="evidence" value="ECO:0007669"/>
    <property type="project" value="TreeGrafter"/>
</dbReference>
<dbReference type="InterPro" id="IPR013783">
    <property type="entry name" value="Ig-like_fold"/>
</dbReference>
<dbReference type="SUPFAM" id="SSF56112">
    <property type="entry name" value="Protein kinase-like (PK-like)"/>
    <property type="match status" value="1"/>
</dbReference>
<dbReference type="InterPro" id="IPR020635">
    <property type="entry name" value="Tyr_kinase_cat_dom"/>
</dbReference>
<dbReference type="SMART" id="SM00219">
    <property type="entry name" value="TyrKc"/>
    <property type="match status" value="1"/>
</dbReference>
<keyword evidence="5 14" id="KW-0812">Transmembrane</keyword>
<dbReference type="Gene3D" id="3.30.200.20">
    <property type="entry name" value="Phosphorylase Kinase, domain 1"/>
    <property type="match status" value="1"/>
</dbReference>
<dbReference type="SUPFAM" id="SSF49265">
    <property type="entry name" value="Fibronectin type III"/>
    <property type="match status" value="1"/>
</dbReference>
<evidence type="ECO:0000259" key="15">
    <source>
        <dbReference type="PROSITE" id="PS50011"/>
    </source>
</evidence>
<dbReference type="InterPro" id="IPR011009">
    <property type="entry name" value="Kinase-like_dom_sf"/>
</dbReference>
<keyword evidence="10" id="KW-1015">Disulfide bond</keyword>
<dbReference type="RefSeq" id="XP_013390179.1">
    <property type="nucleotide sequence ID" value="XM_013534725.1"/>
</dbReference>
<feature type="domain" description="Ig-like" evidence="16">
    <location>
        <begin position="361"/>
        <end position="442"/>
    </location>
</feature>
<protein>
    <recommendedName>
        <fullName evidence="3">receptor protein-tyrosine kinase</fullName>
        <ecNumber evidence="3">2.7.10.1</ecNumber>
    </recommendedName>
</protein>
<dbReference type="InterPro" id="IPR003598">
    <property type="entry name" value="Ig_sub2"/>
</dbReference>
<keyword evidence="7" id="KW-0418">Kinase</keyword>
<dbReference type="InterPro" id="IPR036179">
    <property type="entry name" value="Ig-like_dom_sf"/>
</dbReference>
<keyword evidence="13" id="KW-0393">Immunoglobulin domain</keyword>
<dbReference type="PROSITE" id="PS50835">
    <property type="entry name" value="IG_LIKE"/>
    <property type="match status" value="7"/>
</dbReference>
<evidence type="ECO:0000256" key="8">
    <source>
        <dbReference type="ARBA" id="ARBA00022989"/>
    </source>
</evidence>
<organism evidence="18 19">
    <name type="scientific">Lingula anatina</name>
    <name type="common">Brachiopod</name>
    <name type="synonym">Lingula unguis</name>
    <dbReference type="NCBI Taxonomy" id="7574"/>
    <lineage>
        <taxon>Eukaryota</taxon>
        <taxon>Metazoa</taxon>
        <taxon>Spiralia</taxon>
        <taxon>Lophotrochozoa</taxon>
        <taxon>Brachiopoda</taxon>
        <taxon>Linguliformea</taxon>
        <taxon>Lingulata</taxon>
        <taxon>Lingulida</taxon>
        <taxon>Linguloidea</taxon>
        <taxon>Lingulidae</taxon>
        <taxon>Lingula</taxon>
    </lineage>
</organism>
<dbReference type="KEGG" id="lak:106158652"/>
<evidence type="ECO:0000256" key="6">
    <source>
        <dbReference type="ARBA" id="ARBA00022737"/>
    </source>
</evidence>
<dbReference type="Proteomes" id="UP000085678">
    <property type="component" value="Unplaced"/>
</dbReference>
<keyword evidence="8 14" id="KW-1133">Transmembrane helix</keyword>
<dbReference type="GO" id="GO:0005524">
    <property type="term" value="F:ATP binding"/>
    <property type="evidence" value="ECO:0007669"/>
    <property type="project" value="InterPro"/>
</dbReference>
<comment type="subcellular location">
    <subcellularLocation>
        <location evidence="1">Membrane</location>
        <topology evidence="1">Single-pass membrane protein</topology>
    </subcellularLocation>
</comment>
<evidence type="ECO:0000256" key="13">
    <source>
        <dbReference type="ARBA" id="ARBA00023319"/>
    </source>
</evidence>
<gene>
    <name evidence="19" type="primary">LOC106158652</name>
</gene>
<dbReference type="InterPro" id="IPR003599">
    <property type="entry name" value="Ig_sub"/>
</dbReference>